<protein>
    <submittedName>
        <fullName evidence="4">Fibulin-2</fullName>
    </submittedName>
</protein>
<dbReference type="OrthoDB" id="4062651at2759"/>
<dbReference type="AlphaFoldDB" id="A0A556VXI3"/>
<evidence type="ECO:0000256" key="2">
    <source>
        <dbReference type="SAM" id="SignalP"/>
    </source>
</evidence>
<reference evidence="4 5" key="1">
    <citation type="journal article" date="2019" name="Genome Biol. Evol.">
        <title>Whole-Genome Sequencing of the Giant Devil Catfish, Bagarius yarrelli.</title>
        <authorList>
            <person name="Jiang W."/>
            <person name="Lv Y."/>
            <person name="Cheng L."/>
            <person name="Yang K."/>
            <person name="Chao B."/>
            <person name="Wang X."/>
            <person name="Li Y."/>
            <person name="Pan X."/>
            <person name="You X."/>
            <person name="Zhang Y."/>
            <person name="Yang J."/>
            <person name="Li J."/>
            <person name="Zhang X."/>
            <person name="Liu S."/>
            <person name="Sun C."/>
            <person name="Yang J."/>
            <person name="Shi Q."/>
        </authorList>
    </citation>
    <scope>NUCLEOTIDE SEQUENCE [LARGE SCALE GENOMIC DNA]</scope>
    <source>
        <strain evidence="4">JWS20170419001</strain>
        <tissue evidence="4">Muscle</tissue>
    </source>
</reference>
<dbReference type="InterPro" id="IPR042979">
    <property type="entry name" value="VWC2/VWC2L"/>
</dbReference>
<dbReference type="Gene3D" id="2.10.70.10">
    <property type="entry name" value="Complement Module, domain 1"/>
    <property type="match status" value="1"/>
</dbReference>
<dbReference type="PANTHER" id="PTHR46252:SF3">
    <property type="entry name" value="KIELIN_CHORDIN-LIKE PROTEIN"/>
    <property type="match status" value="1"/>
</dbReference>
<keyword evidence="5" id="KW-1185">Reference proteome</keyword>
<dbReference type="InterPro" id="IPR056612">
    <property type="entry name" value="FIBL-2_dom"/>
</dbReference>
<name>A0A556VXI3_BAGYA</name>
<evidence type="ECO:0000259" key="3">
    <source>
        <dbReference type="Pfam" id="PF24532"/>
    </source>
</evidence>
<dbReference type="Pfam" id="PF24532">
    <property type="entry name" value="FIBL-2"/>
    <property type="match status" value="1"/>
</dbReference>
<keyword evidence="2" id="KW-0732">Signal</keyword>
<evidence type="ECO:0000313" key="4">
    <source>
        <dbReference type="EMBL" id="TVA61058.1"/>
    </source>
</evidence>
<proteinExistence type="predicted"/>
<gene>
    <name evidence="4" type="ORF">Baya_17147</name>
</gene>
<comment type="caution">
    <text evidence="4">The sequence shown here is derived from an EMBL/GenBank/DDBJ whole genome shotgun (WGS) entry which is preliminary data.</text>
</comment>
<organism evidence="4 5">
    <name type="scientific">Bagarius yarrelli</name>
    <name type="common">Goonch</name>
    <name type="synonym">Bagrus yarrelli</name>
    <dbReference type="NCBI Taxonomy" id="175774"/>
    <lineage>
        <taxon>Eukaryota</taxon>
        <taxon>Metazoa</taxon>
        <taxon>Chordata</taxon>
        <taxon>Craniata</taxon>
        <taxon>Vertebrata</taxon>
        <taxon>Euteleostomi</taxon>
        <taxon>Actinopterygii</taxon>
        <taxon>Neopterygii</taxon>
        <taxon>Teleostei</taxon>
        <taxon>Ostariophysi</taxon>
        <taxon>Siluriformes</taxon>
        <taxon>Sisoridae</taxon>
        <taxon>Sisorinae</taxon>
        <taxon>Bagarius</taxon>
    </lineage>
</organism>
<sequence length="342" mass="38246">MTERVWLRRGWTTVAFALVLIHVCLGQKDCTGVDCPHLDSCIEEVLEDGGCCATCLQQGCVCKGYQFYDCISAGFKNGKVPEGASYLVDSGSTECRCPAGGGDIKCRFIPCPDVPSHCIELSDPSEACPHCLRIGCVYQHHKYEAGHSFHMDPCQVCHCPNDGGDLMCSVIPDCSLETIKNLEKKEKELQISKYPAAQKPSRNSVLIYTEDTSEFEEGEDYDYFHEVTASPEEKNKDPLSVSTAEKDYFDNFSTQTETVGRHTQVPARAPTPSTAEDIRSDHRNLQHTISEVNTLPKLQFVSTTTAPVKMRKHEAYRQPQTLGRYNQERNDLHLTSHKQRGE</sequence>
<dbReference type="GO" id="GO:0032281">
    <property type="term" value="C:AMPA glutamate receptor complex"/>
    <property type="evidence" value="ECO:0007669"/>
    <property type="project" value="TreeGrafter"/>
</dbReference>
<dbReference type="Proteomes" id="UP000319801">
    <property type="component" value="Unassembled WGS sequence"/>
</dbReference>
<dbReference type="GO" id="GO:0030514">
    <property type="term" value="P:negative regulation of BMP signaling pathway"/>
    <property type="evidence" value="ECO:0007669"/>
    <property type="project" value="TreeGrafter"/>
</dbReference>
<dbReference type="GO" id="GO:0005615">
    <property type="term" value="C:extracellular space"/>
    <property type="evidence" value="ECO:0007669"/>
    <property type="project" value="TreeGrafter"/>
</dbReference>
<evidence type="ECO:0000313" key="5">
    <source>
        <dbReference type="Proteomes" id="UP000319801"/>
    </source>
</evidence>
<dbReference type="EMBL" id="VCAZ01000481">
    <property type="protein sequence ID" value="TVA61058.1"/>
    <property type="molecule type" value="Genomic_DNA"/>
</dbReference>
<evidence type="ECO:0000256" key="1">
    <source>
        <dbReference type="SAM" id="MobiDB-lite"/>
    </source>
</evidence>
<feature type="compositionally biased region" description="Basic and acidic residues" evidence="1">
    <location>
        <begin position="326"/>
        <end position="342"/>
    </location>
</feature>
<accession>A0A556VXI3</accession>
<dbReference type="PANTHER" id="PTHR46252">
    <property type="entry name" value="BRORIN FAMILY MEMBER"/>
    <property type="match status" value="1"/>
</dbReference>
<feature type="region of interest" description="Disordered" evidence="1">
    <location>
        <begin position="306"/>
        <end position="342"/>
    </location>
</feature>
<feature type="domain" description="Fibulin-2" evidence="3">
    <location>
        <begin position="83"/>
        <end position="112"/>
    </location>
</feature>
<feature type="signal peptide" evidence="2">
    <location>
        <begin position="1"/>
        <end position="26"/>
    </location>
</feature>
<feature type="chain" id="PRO_5022201685" evidence="2">
    <location>
        <begin position="27"/>
        <end position="342"/>
    </location>
</feature>
<dbReference type="GO" id="GO:0045202">
    <property type="term" value="C:synapse"/>
    <property type="evidence" value="ECO:0007669"/>
    <property type="project" value="UniProtKB-SubCell"/>
</dbReference>